<keyword evidence="1" id="KW-1133">Transmembrane helix</keyword>
<dbReference type="Pfam" id="PF10129">
    <property type="entry name" value="OpgC_C"/>
    <property type="match status" value="1"/>
</dbReference>
<feature type="transmembrane region" description="Helical" evidence="1">
    <location>
        <begin position="279"/>
        <end position="301"/>
    </location>
</feature>
<proteinExistence type="predicted"/>
<gene>
    <name evidence="2" type="primary">opgC</name>
    <name evidence="2" type="ORF">P0Y65_05065</name>
</gene>
<feature type="transmembrane region" description="Helical" evidence="1">
    <location>
        <begin position="82"/>
        <end position="103"/>
    </location>
</feature>
<evidence type="ECO:0000313" key="2">
    <source>
        <dbReference type="EMBL" id="WEK05628.1"/>
    </source>
</evidence>
<feature type="transmembrane region" description="Helical" evidence="1">
    <location>
        <begin position="160"/>
        <end position="178"/>
    </location>
</feature>
<sequence length="398" mass="43930">MRYLQLDGLRGLMLISMMLSHLGSQLPLGITHGLVFKSALLNDAASAFVFLSGLTVGLVYTRGWIDPAHTHRKSALFSRALLVFRHHAMLVILVTIIATLALHGDKPLWIFERYGNAPLLFGVLSMLMLAGGWCLDILPMYVLFLLLTPAALSAITSGQRWLVIALVALAWLAGQAGLLEWTWDSLEIAFQLDARQIDLGLHLNRLSWSALYFSGLLFGAAYVRGEFDLSVLRHPRFAPLLLLSILLIAGLMLVLTLYLRGVLTDHVAIFGWLISKHGLGFLALLNFLAAAFVTTWLLVVGPTSPYRTMQVLGVALDRLLRWGPLVLIGQHSLSVFTFHIATVYIFYLLVDPQVLEPWSANAILLLGVLSLGIPALVARHLRQRKRSLASPQPLSQPS</sequence>
<dbReference type="PANTHER" id="PTHR38592">
    <property type="entry name" value="BLL4819 PROTEIN"/>
    <property type="match status" value="1"/>
</dbReference>
<evidence type="ECO:0000313" key="3">
    <source>
        <dbReference type="Proteomes" id="UP001217476"/>
    </source>
</evidence>
<keyword evidence="1" id="KW-0812">Transmembrane</keyword>
<dbReference type="Proteomes" id="UP001217476">
    <property type="component" value="Chromosome"/>
</dbReference>
<organism evidence="2 3">
    <name type="scientific">Candidatus Devosia phytovorans</name>
    <dbReference type="NCBI Taxonomy" id="3121372"/>
    <lineage>
        <taxon>Bacteria</taxon>
        <taxon>Pseudomonadati</taxon>
        <taxon>Pseudomonadota</taxon>
        <taxon>Alphaproteobacteria</taxon>
        <taxon>Hyphomicrobiales</taxon>
        <taxon>Devosiaceae</taxon>
        <taxon>Devosia</taxon>
    </lineage>
</organism>
<feature type="transmembrane region" description="Helical" evidence="1">
    <location>
        <begin position="12"/>
        <end position="32"/>
    </location>
</feature>
<feature type="transmembrane region" description="Helical" evidence="1">
    <location>
        <begin position="358"/>
        <end position="378"/>
    </location>
</feature>
<feature type="transmembrane region" description="Helical" evidence="1">
    <location>
        <begin position="237"/>
        <end position="259"/>
    </location>
</feature>
<reference evidence="2" key="1">
    <citation type="submission" date="2023-03" db="EMBL/GenBank/DDBJ databases">
        <title>Andean soil-derived lignocellulolytic bacterial consortium as a source of novel taxa and putative plastic-active enzymes.</title>
        <authorList>
            <person name="Diaz-Garcia L."/>
            <person name="Chuvochina M."/>
            <person name="Feuerriegel G."/>
            <person name="Bunk B."/>
            <person name="Sproer C."/>
            <person name="Streit W.R."/>
            <person name="Rodriguez L.M."/>
            <person name="Overmann J."/>
            <person name="Jimenez D.J."/>
        </authorList>
    </citation>
    <scope>NUCLEOTIDE SEQUENCE</scope>
    <source>
        <strain evidence="2">MAG 4196</strain>
    </source>
</reference>
<name>A0AAJ5VY29_9HYPH</name>
<protein>
    <submittedName>
        <fullName evidence="2">OpgC domain-containing protein</fullName>
    </submittedName>
</protein>
<dbReference type="EMBL" id="CP119312">
    <property type="protein sequence ID" value="WEK05628.1"/>
    <property type="molecule type" value="Genomic_DNA"/>
</dbReference>
<dbReference type="AlphaFoldDB" id="A0AAJ5VY29"/>
<feature type="transmembrane region" description="Helical" evidence="1">
    <location>
        <begin position="206"/>
        <end position="225"/>
    </location>
</feature>
<dbReference type="PANTHER" id="PTHR38592:SF3">
    <property type="entry name" value="BLL4819 PROTEIN"/>
    <property type="match status" value="1"/>
</dbReference>
<feature type="transmembrane region" description="Helical" evidence="1">
    <location>
        <begin position="44"/>
        <end position="61"/>
    </location>
</feature>
<dbReference type="InterPro" id="IPR014550">
    <property type="entry name" value="UCP028704_OpgC"/>
</dbReference>
<evidence type="ECO:0000256" key="1">
    <source>
        <dbReference type="SAM" id="Phobius"/>
    </source>
</evidence>
<feature type="transmembrane region" description="Helical" evidence="1">
    <location>
        <begin position="123"/>
        <end position="148"/>
    </location>
</feature>
<keyword evidence="1" id="KW-0472">Membrane</keyword>
<feature type="transmembrane region" description="Helical" evidence="1">
    <location>
        <begin position="322"/>
        <end position="346"/>
    </location>
</feature>
<accession>A0AAJ5VY29</accession>